<evidence type="ECO:0000256" key="1">
    <source>
        <dbReference type="SAM" id="Phobius"/>
    </source>
</evidence>
<dbReference type="PANTHER" id="PTHR40940:SF1">
    <property type="entry name" value="PROTEIN BATD"/>
    <property type="match status" value="1"/>
</dbReference>
<evidence type="ECO:0000313" key="4">
    <source>
        <dbReference type="Proteomes" id="UP000219564"/>
    </source>
</evidence>
<dbReference type="EMBL" id="OBKZ01000016">
    <property type="protein sequence ID" value="SOB52317.1"/>
    <property type="molecule type" value="Genomic_DNA"/>
</dbReference>
<reference evidence="3 4" key="1">
    <citation type="submission" date="2017-08" db="EMBL/GenBank/DDBJ databases">
        <authorList>
            <person name="Chaillou S."/>
        </authorList>
    </citation>
    <scope>NUCLEOTIDE SEQUENCE [LARGE SCALE GENOMIC DNA]</scope>
    <source>
        <strain evidence="3 4">MFPA15A1205</strain>
    </source>
</reference>
<dbReference type="Proteomes" id="UP000219564">
    <property type="component" value="Unassembled WGS sequence"/>
</dbReference>
<dbReference type="RefSeq" id="WP_097191824.1">
    <property type="nucleotide sequence ID" value="NZ_OBKZ01000016.1"/>
</dbReference>
<accession>A0AAX2H7H7</accession>
<dbReference type="AlphaFoldDB" id="A0AAX2H7H7"/>
<feature type="chain" id="PRO_5043343007" description="Protein BatD" evidence="2">
    <location>
        <begin position="18"/>
        <end position="350"/>
    </location>
</feature>
<dbReference type="InterPro" id="IPR025738">
    <property type="entry name" value="BatD"/>
</dbReference>
<feature type="transmembrane region" description="Helical" evidence="1">
    <location>
        <begin position="291"/>
        <end position="311"/>
    </location>
</feature>
<keyword evidence="2" id="KW-0732">Signal</keyword>
<feature type="signal peptide" evidence="2">
    <location>
        <begin position="1"/>
        <end position="17"/>
    </location>
</feature>
<keyword evidence="1" id="KW-1133">Transmembrane helix</keyword>
<gene>
    <name evidence="3" type="ORF">PLUA15_230060</name>
</gene>
<evidence type="ECO:0000256" key="2">
    <source>
        <dbReference type="SAM" id="SignalP"/>
    </source>
</evidence>
<comment type="caution">
    <text evidence="3">The sequence shown here is derived from an EMBL/GenBank/DDBJ whole genome shotgun (WGS) entry which is preliminary data.</text>
</comment>
<protein>
    <recommendedName>
        <fullName evidence="5">Protein BatD</fullName>
    </recommendedName>
</protein>
<name>A0AAX2H7H7_9PSED</name>
<keyword evidence="1" id="KW-0472">Membrane</keyword>
<proteinExistence type="predicted"/>
<sequence length="350" mass="38267">MNRGLIALMLFSGLSWADAPQLRVQARLVPGEDVVVGETLKLQVDVLTDSWFTHGATLPELSLNGADVLAPNGEASHVSQSLQGKTFSGLRYTYRITPQRAQHVSIPALTVSATPAQAEHELSAHTAPLQFSARLPDGFEPGEPVLVASALRVQQTVTPSPDRLQVGDSVTRTVTLQADDTPGLSLPPLPFATVEGLSAYRKTPQVSNLDDGRGSFTGGQRVDSVTYRITRAGDFELPAMRVKWWDSTQRRPEIARVPAVGFKAVAAPRAAPVFSLTEDLKQLELPTRLRLPLWAMSISALLLIALAVYASRRVWLTIFGRARHWLRARPPRKTYALRPLNPGHDKDAFP</sequence>
<evidence type="ECO:0008006" key="5">
    <source>
        <dbReference type="Google" id="ProtNLM"/>
    </source>
</evidence>
<keyword evidence="1" id="KW-0812">Transmembrane</keyword>
<evidence type="ECO:0000313" key="3">
    <source>
        <dbReference type="EMBL" id="SOB52317.1"/>
    </source>
</evidence>
<dbReference type="PANTHER" id="PTHR40940">
    <property type="entry name" value="PROTEIN BATD-RELATED"/>
    <property type="match status" value="1"/>
</dbReference>
<organism evidence="3 4">
    <name type="scientific">Pseudomonas lundensis</name>
    <dbReference type="NCBI Taxonomy" id="86185"/>
    <lineage>
        <taxon>Bacteria</taxon>
        <taxon>Pseudomonadati</taxon>
        <taxon>Pseudomonadota</taxon>
        <taxon>Gammaproteobacteria</taxon>
        <taxon>Pseudomonadales</taxon>
        <taxon>Pseudomonadaceae</taxon>
        <taxon>Pseudomonas</taxon>
    </lineage>
</organism>